<dbReference type="InterPro" id="IPR050194">
    <property type="entry name" value="Glycosyltransferase_grp1"/>
</dbReference>
<evidence type="ECO:0000313" key="3">
    <source>
        <dbReference type="Proteomes" id="UP000178302"/>
    </source>
</evidence>
<dbReference type="InterPro" id="IPR001296">
    <property type="entry name" value="Glyco_trans_1"/>
</dbReference>
<dbReference type="Proteomes" id="UP000178302">
    <property type="component" value="Unassembled WGS sequence"/>
</dbReference>
<reference evidence="2 3" key="1">
    <citation type="journal article" date="2016" name="Nat. Commun.">
        <title>Thousands of microbial genomes shed light on interconnected biogeochemical processes in an aquifer system.</title>
        <authorList>
            <person name="Anantharaman K."/>
            <person name="Brown C.T."/>
            <person name="Hug L.A."/>
            <person name="Sharon I."/>
            <person name="Castelle C.J."/>
            <person name="Probst A.J."/>
            <person name="Thomas B.C."/>
            <person name="Singh A."/>
            <person name="Wilkins M.J."/>
            <person name="Karaoz U."/>
            <person name="Brodie E.L."/>
            <person name="Williams K.H."/>
            <person name="Hubbard S.S."/>
            <person name="Banfield J.F."/>
        </authorList>
    </citation>
    <scope>NUCLEOTIDE SEQUENCE [LARGE SCALE GENOMIC DNA]</scope>
</reference>
<dbReference type="PANTHER" id="PTHR45947:SF3">
    <property type="entry name" value="SULFOQUINOVOSYL TRANSFERASE SQD2"/>
    <property type="match status" value="1"/>
</dbReference>
<dbReference type="EMBL" id="MHQZ01000001">
    <property type="protein sequence ID" value="OHA14920.1"/>
    <property type="molecule type" value="Genomic_DNA"/>
</dbReference>
<dbReference type="PANTHER" id="PTHR45947">
    <property type="entry name" value="SULFOQUINOVOSYL TRANSFERASE SQD2"/>
    <property type="match status" value="1"/>
</dbReference>
<sequence>MKLLIITQKVDKNDSDLSFFHRWIEEFAKQTDEVFVVSQFVGNYDLPENAKVFSLGKEKEFSKIRQLFNFYKLLFKNLSKIDAVFVHMIPMWAVLGWPIFKVKRKKVFLWYTHKSVNFWLKFAEKMVFKIFTASSESFRLSSKKVMVIGHGIDVDKFKAQSPQKESLWLPTGQAKLKATVKNFKLKIISVGRIAEAKNQKKLLEAADILARQKNFRNFEIEIIGGPILERDFEYFKNLKKFVSEKKLEEFVEFIGDVPHENIQDYYEKADIFIHLSKTGSIDKVVLEALVVGVPVYSSSEAFKDILPSQFLISGDPKELAEKIASFTPPSHETTSALRDYVVQNHSLNNLIFKIIKEINAA</sequence>
<evidence type="ECO:0000313" key="2">
    <source>
        <dbReference type="EMBL" id="OHA14920.1"/>
    </source>
</evidence>
<accession>A0A1G2LTF7</accession>
<feature type="domain" description="Glycosyl transferase family 1" evidence="1">
    <location>
        <begin position="184"/>
        <end position="325"/>
    </location>
</feature>
<dbReference type="CDD" id="cd03801">
    <property type="entry name" value="GT4_PimA-like"/>
    <property type="match status" value="1"/>
</dbReference>
<dbReference type="Gene3D" id="3.40.50.2000">
    <property type="entry name" value="Glycogen Phosphorylase B"/>
    <property type="match status" value="2"/>
</dbReference>
<gene>
    <name evidence="2" type="ORF">A2909_01600</name>
</gene>
<dbReference type="SUPFAM" id="SSF53756">
    <property type="entry name" value="UDP-Glycosyltransferase/glycogen phosphorylase"/>
    <property type="match status" value="1"/>
</dbReference>
<organism evidence="2 3">
    <name type="scientific">Candidatus Tagabacteria bacterium RIFCSPLOWO2_01_FULL_39_11</name>
    <dbReference type="NCBI Taxonomy" id="1802295"/>
    <lineage>
        <taxon>Bacteria</taxon>
        <taxon>Candidatus Tagaibacteriota</taxon>
    </lineage>
</organism>
<dbReference type="GO" id="GO:0016757">
    <property type="term" value="F:glycosyltransferase activity"/>
    <property type="evidence" value="ECO:0007669"/>
    <property type="project" value="InterPro"/>
</dbReference>
<dbReference type="AlphaFoldDB" id="A0A1G2LTF7"/>
<dbReference type="Pfam" id="PF00534">
    <property type="entry name" value="Glycos_transf_1"/>
    <property type="match status" value="1"/>
</dbReference>
<evidence type="ECO:0000259" key="1">
    <source>
        <dbReference type="Pfam" id="PF00534"/>
    </source>
</evidence>
<name>A0A1G2LTF7_9BACT</name>
<comment type="caution">
    <text evidence="2">The sequence shown here is derived from an EMBL/GenBank/DDBJ whole genome shotgun (WGS) entry which is preliminary data.</text>
</comment>
<protein>
    <recommendedName>
        <fullName evidence="1">Glycosyl transferase family 1 domain-containing protein</fullName>
    </recommendedName>
</protein>
<proteinExistence type="predicted"/>